<dbReference type="SUPFAM" id="SSF52540">
    <property type="entry name" value="P-loop containing nucleoside triphosphate hydrolases"/>
    <property type="match status" value="1"/>
</dbReference>
<name>A0A6J4V4A0_9BACT</name>
<accession>A0A6J4V4A0</accession>
<dbReference type="Gene3D" id="3.40.50.300">
    <property type="entry name" value="P-loop containing nucleotide triphosphate hydrolases"/>
    <property type="match status" value="1"/>
</dbReference>
<gene>
    <name evidence="1" type="ORF">AVDCRST_MAG70-2190</name>
</gene>
<organism evidence="1">
    <name type="scientific">uncultured Thermomicrobiales bacterium</name>
    <dbReference type="NCBI Taxonomy" id="1645740"/>
    <lineage>
        <taxon>Bacteria</taxon>
        <taxon>Pseudomonadati</taxon>
        <taxon>Thermomicrobiota</taxon>
        <taxon>Thermomicrobia</taxon>
        <taxon>Thermomicrobiales</taxon>
        <taxon>environmental samples</taxon>
    </lineage>
</organism>
<reference evidence="1" key="1">
    <citation type="submission" date="2020-02" db="EMBL/GenBank/DDBJ databases">
        <authorList>
            <person name="Meier V. D."/>
        </authorList>
    </citation>
    <scope>NUCLEOTIDE SEQUENCE</scope>
    <source>
        <strain evidence="1">AVDCRST_MAG70</strain>
    </source>
</reference>
<proteinExistence type="predicted"/>
<evidence type="ECO:0000313" key="1">
    <source>
        <dbReference type="EMBL" id="CAA9567693.1"/>
    </source>
</evidence>
<dbReference type="EMBL" id="CADCWH010000353">
    <property type="protein sequence ID" value="CAA9567693.1"/>
    <property type="molecule type" value="Genomic_DNA"/>
</dbReference>
<dbReference type="AlphaFoldDB" id="A0A6J4V4A0"/>
<dbReference type="Pfam" id="PF13238">
    <property type="entry name" value="AAA_18"/>
    <property type="match status" value="1"/>
</dbReference>
<dbReference type="InterPro" id="IPR027417">
    <property type="entry name" value="P-loop_NTPase"/>
</dbReference>
<evidence type="ECO:0008006" key="2">
    <source>
        <dbReference type="Google" id="ProtNLM"/>
    </source>
</evidence>
<protein>
    <recommendedName>
        <fullName evidence="2">Shikimate kinase</fullName>
    </recommendedName>
</protein>
<sequence length="166" mass="17960">MKKVLLTGMSGTGKSTVIAALADRGYVAIDADEGGLSEVVTVPDDEITGLGSGLDWVWRGDRIRRLLSREDGDVLFLGGCSPNQGTFYPWFDHIILLSAPAEVIVARLASRTNNPYGKRPEEIERTLHLRQTVEPLLRASAGHEIDTSAPLDQVVAEVLRAVDLPG</sequence>